<evidence type="ECO:0000256" key="5">
    <source>
        <dbReference type="ARBA" id="ARBA00023098"/>
    </source>
</evidence>
<dbReference type="Proteomes" id="UP001595990">
    <property type="component" value="Unassembled WGS sequence"/>
</dbReference>
<dbReference type="HAMAP" id="MF_00394">
    <property type="entry name" value="NAD_Glyc3P_dehydrog"/>
    <property type="match status" value="1"/>
</dbReference>
<dbReference type="EC" id="1.1.1.94" evidence="8"/>
<sequence length="346" mass="36113">MRHSPVLTTTSRQRPARAAVFSAGSWGTALGKVLADTGSDVVLHARRGKIADGINTRRRNPRYFPDIELPPTLTATTDPAAALDGADYLVLSIPAQSLRNNLAAWAPHIDPHTVVVSLMKGIEQGTGKRASEVISEVTGIPAGRIAVLSGPNLAREVITGQPAAATIACPDEEAARRFQAACRTPYFRPYTTADVIGCELGGAVKNVIALAVGIATGMGLGHNTTATIITRGLAETTRLATALAAHPATLAGLAGLGDLVATCSSPLSRNRTFGTHLGRGLTVAQATATTRQTTEGVKSAQAILDLAHTHDIDMPITSVVTALLHEKITLDEAATVLLQRPPKPEH</sequence>
<evidence type="ECO:0000259" key="11">
    <source>
        <dbReference type="Pfam" id="PF01210"/>
    </source>
</evidence>
<dbReference type="Pfam" id="PF01210">
    <property type="entry name" value="NAD_Gly3P_dh_N"/>
    <property type="match status" value="1"/>
</dbReference>
<evidence type="ECO:0000256" key="9">
    <source>
        <dbReference type="RuleBase" id="RU000437"/>
    </source>
</evidence>
<keyword evidence="5 8" id="KW-0443">Lipid metabolism</keyword>
<feature type="binding site" evidence="8">
    <location>
        <position position="154"/>
    </location>
    <ligand>
        <name>NADPH</name>
        <dbReference type="ChEBI" id="CHEBI:57783"/>
    </ligand>
</feature>
<evidence type="ECO:0000313" key="14">
    <source>
        <dbReference type="Proteomes" id="UP001595990"/>
    </source>
</evidence>
<feature type="binding site" evidence="8">
    <location>
        <position position="295"/>
    </location>
    <ligand>
        <name>NADPH</name>
        <dbReference type="ChEBI" id="CHEBI:57783"/>
    </ligand>
</feature>
<evidence type="ECO:0000256" key="8">
    <source>
        <dbReference type="HAMAP-Rule" id="MF_00394"/>
    </source>
</evidence>
<dbReference type="GO" id="GO:0047952">
    <property type="term" value="F:glycerol-3-phosphate dehydrogenase [NAD(P)+] activity"/>
    <property type="evidence" value="ECO:0007669"/>
    <property type="project" value="UniProtKB-EC"/>
</dbReference>
<feature type="binding site" evidence="8">
    <location>
        <position position="63"/>
    </location>
    <ligand>
        <name>NADPH</name>
        <dbReference type="ChEBI" id="CHEBI:57783"/>
    </ligand>
</feature>
<dbReference type="Pfam" id="PF07479">
    <property type="entry name" value="NAD_Gly3P_dh_C"/>
    <property type="match status" value="1"/>
</dbReference>
<feature type="binding site" evidence="8">
    <location>
        <position position="25"/>
    </location>
    <ligand>
        <name>NADPH</name>
        <dbReference type="ChEBI" id="CHEBI:57783"/>
    </ligand>
</feature>
<gene>
    <name evidence="8" type="primary">gpsA</name>
    <name evidence="13" type="ORF">ACFPEN_26090</name>
</gene>
<feature type="binding site" evidence="8">
    <location>
        <position position="150"/>
    </location>
    <ligand>
        <name>sn-glycerol 3-phosphate</name>
        <dbReference type="ChEBI" id="CHEBI:57597"/>
    </ligand>
</feature>
<keyword evidence="4 8" id="KW-0520">NAD</keyword>
<evidence type="ECO:0000313" key="13">
    <source>
        <dbReference type="EMBL" id="MFC4516391.1"/>
    </source>
</evidence>
<keyword evidence="8" id="KW-0963">Cytoplasm</keyword>
<accession>A0ABV9BR21</accession>
<dbReference type="NCBIfam" id="NF000942">
    <property type="entry name" value="PRK00094.1-4"/>
    <property type="match status" value="1"/>
</dbReference>
<feature type="binding site" evidence="8">
    <location>
        <position position="268"/>
    </location>
    <ligand>
        <name>sn-glycerol 3-phosphate</name>
        <dbReference type="ChEBI" id="CHEBI:57597"/>
    </ligand>
</feature>
<comment type="subcellular location">
    <subcellularLocation>
        <location evidence="8">Cytoplasm</location>
    </subcellularLocation>
</comment>
<feature type="binding site" evidence="8">
    <location>
        <position position="120"/>
    </location>
    <ligand>
        <name>sn-glycerol 3-phosphate</name>
        <dbReference type="ChEBI" id="CHEBI:57597"/>
    </ligand>
</feature>
<dbReference type="PROSITE" id="PS00957">
    <property type="entry name" value="NAD_G3PDH"/>
    <property type="match status" value="1"/>
</dbReference>
<dbReference type="RefSeq" id="WP_417923581.1">
    <property type="nucleotide sequence ID" value="NZ_JBHSFS010000013.1"/>
</dbReference>
<dbReference type="InterPro" id="IPR006168">
    <property type="entry name" value="G3P_DH_NAD-dep"/>
</dbReference>
<dbReference type="PRINTS" id="PR00077">
    <property type="entry name" value="GPDHDRGNASE"/>
</dbReference>
<feature type="binding site" evidence="8">
    <location>
        <position position="270"/>
    </location>
    <ligand>
        <name>sn-glycerol 3-phosphate</name>
        <dbReference type="ChEBI" id="CHEBI:57597"/>
    </ligand>
</feature>
<keyword evidence="6 8" id="KW-0594">Phospholipid biosynthesis</keyword>
<dbReference type="EMBL" id="JBHSFS010000013">
    <property type="protein sequence ID" value="MFC4516391.1"/>
    <property type="molecule type" value="Genomic_DNA"/>
</dbReference>
<keyword evidence="7 8" id="KW-1208">Phospholipid metabolism</keyword>
<feature type="domain" description="Glycerol-3-phosphate dehydrogenase NAD-dependent N-terminal" evidence="11">
    <location>
        <begin position="19"/>
        <end position="174"/>
    </location>
</feature>
<dbReference type="PIRSF" id="PIRSF000114">
    <property type="entry name" value="Glycerol-3-P_dh"/>
    <property type="match status" value="1"/>
</dbReference>
<dbReference type="InterPro" id="IPR011128">
    <property type="entry name" value="G3P_DH_NAD-dep_N"/>
</dbReference>
<reference evidence="14" key="1">
    <citation type="journal article" date="2019" name="Int. J. Syst. Evol. Microbiol.">
        <title>The Global Catalogue of Microorganisms (GCM) 10K type strain sequencing project: providing services to taxonomists for standard genome sequencing and annotation.</title>
        <authorList>
            <consortium name="The Broad Institute Genomics Platform"/>
            <consortium name="The Broad Institute Genome Sequencing Center for Infectious Disease"/>
            <person name="Wu L."/>
            <person name="Ma J."/>
        </authorList>
    </citation>
    <scope>NUCLEOTIDE SEQUENCE [LARGE SCALE GENOMIC DNA]</scope>
    <source>
        <strain evidence="14">CECT 8064</strain>
    </source>
</reference>
<dbReference type="InterPro" id="IPR008927">
    <property type="entry name" value="6-PGluconate_DH-like_C_sf"/>
</dbReference>
<keyword evidence="8" id="KW-0521">NADP</keyword>
<dbReference type="Gene3D" id="3.40.50.720">
    <property type="entry name" value="NAD(P)-binding Rossmann-like Domain"/>
    <property type="match status" value="1"/>
</dbReference>
<comment type="catalytic activity">
    <reaction evidence="8">
        <text>sn-glycerol 3-phosphate + NAD(+) = dihydroxyacetone phosphate + NADH + H(+)</text>
        <dbReference type="Rhea" id="RHEA:11092"/>
        <dbReference type="ChEBI" id="CHEBI:15378"/>
        <dbReference type="ChEBI" id="CHEBI:57540"/>
        <dbReference type="ChEBI" id="CHEBI:57597"/>
        <dbReference type="ChEBI" id="CHEBI:57642"/>
        <dbReference type="ChEBI" id="CHEBI:57945"/>
        <dbReference type="EC" id="1.1.1.94"/>
    </reaction>
</comment>
<feature type="domain" description="Glycerol-3-phosphate dehydrogenase NAD-dependent C-terminal" evidence="12">
    <location>
        <begin position="194"/>
        <end position="333"/>
    </location>
</feature>
<comment type="caution">
    <text evidence="13">The sequence shown here is derived from an EMBL/GenBank/DDBJ whole genome shotgun (WGS) entry which is preliminary data.</text>
</comment>
<dbReference type="Gene3D" id="1.10.1040.10">
    <property type="entry name" value="N-(1-d-carboxylethyl)-l-norvaline Dehydrogenase, domain 2"/>
    <property type="match status" value="1"/>
</dbReference>
<dbReference type="InterPro" id="IPR006109">
    <property type="entry name" value="G3P_DH_NAD-dep_C"/>
</dbReference>
<comment type="pathway">
    <text evidence="8">Membrane lipid metabolism; glycerophospholipid metabolism.</text>
</comment>
<evidence type="ECO:0000259" key="12">
    <source>
        <dbReference type="Pfam" id="PF07479"/>
    </source>
</evidence>
<dbReference type="InterPro" id="IPR013328">
    <property type="entry name" value="6PGD_dom2"/>
</dbReference>
<dbReference type="PANTHER" id="PTHR11728:SF1">
    <property type="entry name" value="GLYCEROL-3-PHOSPHATE DEHYDROGENASE [NAD(+)] 2, CHLOROPLASTIC"/>
    <property type="match status" value="1"/>
</dbReference>
<feature type="binding site" evidence="8">
    <location>
        <position position="46"/>
    </location>
    <ligand>
        <name>NADPH</name>
        <dbReference type="ChEBI" id="CHEBI:57783"/>
    </ligand>
</feature>
<dbReference type="NCBIfam" id="NF000940">
    <property type="entry name" value="PRK00094.1-2"/>
    <property type="match status" value="1"/>
</dbReference>
<feature type="active site" description="Proton acceptor" evidence="8">
    <location>
        <position position="205"/>
    </location>
</feature>
<evidence type="ECO:0000256" key="10">
    <source>
        <dbReference type="RuleBase" id="RU000439"/>
    </source>
</evidence>
<comment type="similarity">
    <text evidence="1 8 9">Belongs to the NAD-dependent glycerol-3-phosphate dehydrogenase family.</text>
</comment>
<comment type="catalytic activity">
    <reaction evidence="8 10">
        <text>sn-glycerol 3-phosphate + NADP(+) = dihydroxyacetone phosphate + NADPH + H(+)</text>
        <dbReference type="Rhea" id="RHEA:11096"/>
        <dbReference type="ChEBI" id="CHEBI:15378"/>
        <dbReference type="ChEBI" id="CHEBI:57597"/>
        <dbReference type="ChEBI" id="CHEBI:57642"/>
        <dbReference type="ChEBI" id="CHEBI:57783"/>
        <dbReference type="ChEBI" id="CHEBI:58349"/>
        <dbReference type="EC" id="1.1.1.94"/>
    </reaction>
</comment>
<protein>
    <recommendedName>
        <fullName evidence="8">Glycerol-3-phosphate dehydrogenase [NAD(P)+]</fullName>
        <ecNumber evidence="8">1.1.1.94</ecNumber>
    </recommendedName>
    <alternativeName>
        <fullName evidence="8">NAD(P)(+)-dependent glycerol-3-phosphate dehydrogenase</fullName>
    </alternativeName>
    <alternativeName>
        <fullName evidence="8">NAD(P)H-dependent dihydroxyacetone-phosphate reductase</fullName>
    </alternativeName>
</protein>
<feature type="binding site" evidence="8">
    <location>
        <position position="120"/>
    </location>
    <ligand>
        <name>NADPH</name>
        <dbReference type="ChEBI" id="CHEBI:57783"/>
    </ligand>
</feature>
<feature type="binding site" evidence="8">
    <location>
        <position position="269"/>
    </location>
    <ligand>
        <name>NADPH</name>
        <dbReference type="ChEBI" id="CHEBI:57783"/>
    </ligand>
</feature>
<dbReference type="PANTHER" id="PTHR11728">
    <property type="entry name" value="GLYCEROL-3-PHOSPHATE DEHYDROGENASE"/>
    <property type="match status" value="1"/>
</dbReference>
<evidence type="ECO:0000256" key="1">
    <source>
        <dbReference type="ARBA" id="ARBA00011009"/>
    </source>
</evidence>
<keyword evidence="2 8" id="KW-0444">Lipid biosynthesis</keyword>
<organism evidence="13 14">
    <name type="scientific">Streptomyces ehimensis</name>
    <dbReference type="NCBI Taxonomy" id="68195"/>
    <lineage>
        <taxon>Bacteria</taxon>
        <taxon>Bacillati</taxon>
        <taxon>Actinomycetota</taxon>
        <taxon>Actinomycetes</taxon>
        <taxon>Kitasatosporales</taxon>
        <taxon>Streptomycetaceae</taxon>
        <taxon>Streptomyces</taxon>
    </lineage>
</organism>
<feature type="binding site" evidence="8">
    <location>
        <position position="269"/>
    </location>
    <ligand>
        <name>sn-glycerol 3-phosphate</name>
        <dbReference type="ChEBI" id="CHEBI:57597"/>
    </ligand>
</feature>
<evidence type="ECO:0000256" key="6">
    <source>
        <dbReference type="ARBA" id="ARBA00023209"/>
    </source>
</evidence>
<comment type="caution">
    <text evidence="8">Lacks conserved residue(s) required for the propagation of feature annotation.</text>
</comment>
<feature type="binding site" evidence="8">
    <location>
        <position position="205"/>
    </location>
    <ligand>
        <name>sn-glycerol 3-phosphate</name>
        <dbReference type="ChEBI" id="CHEBI:57597"/>
    </ligand>
</feature>
<evidence type="ECO:0000256" key="7">
    <source>
        <dbReference type="ARBA" id="ARBA00023264"/>
    </source>
</evidence>
<feature type="binding site" evidence="8">
    <location>
        <position position="26"/>
    </location>
    <ligand>
        <name>NADPH</name>
        <dbReference type="ChEBI" id="CHEBI:57783"/>
    </ligand>
</feature>
<keyword evidence="8" id="KW-0547">Nucleotide-binding</keyword>
<comment type="function">
    <text evidence="8">Catalyzes the reduction of the glycolytic intermediate dihydroxyacetone phosphate (DHAP) to sn-glycerol 3-phosphate (G3P), the key precursor for phospholipid synthesis.</text>
</comment>
<dbReference type="SUPFAM" id="SSF51735">
    <property type="entry name" value="NAD(P)-binding Rossmann-fold domains"/>
    <property type="match status" value="1"/>
</dbReference>
<dbReference type="InterPro" id="IPR036291">
    <property type="entry name" value="NAD(P)-bd_dom_sf"/>
</dbReference>
<evidence type="ECO:0000256" key="3">
    <source>
        <dbReference type="ARBA" id="ARBA00023002"/>
    </source>
</evidence>
<evidence type="ECO:0000256" key="4">
    <source>
        <dbReference type="ARBA" id="ARBA00023027"/>
    </source>
</evidence>
<proteinExistence type="inferred from homology"/>
<dbReference type="SUPFAM" id="SSF48179">
    <property type="entry name" value="6-phosphogluconate dehydrogenase C-terminal domain-like"/>
    <property type="match status" value="1"/>
</dbReference>
<keyword evidence="14" id="KW-1185">Reference proteome</keyword>
<feature type="binding site" evidence="8">
    <location>
        <position position="258"/>
    </location>
    <ligand>
        <name>sn-glycerol 3-phosphate</name>
        <dbReference type="ChEBI" id="CHEBI:57597"/>
    </ligand>
</feature>
<evidence type="ECO:0000256" key="2">
    <source>
        <dbReference type="ARBA" id="ARBA00022516"/>
    </source>
</evidence>
<feature type="binding site" evidence="8">
    <location>
        <position position="47"/>
    </location>
    <ligand>
        <name>NADPH</name>
        <dbReference type="ChEBI" id="CHEBI:57783"/>
    </ligand>
</feature>
<keyword evidence="3 8" id="KW-0560">Oxidoreductase</keyword>
<name>A0ABV9BR21_9ACTN</name>